<dbReference type="GO" id="GO:0017005">
    <property type="term" value="F:3'-tyrosyl-DNA phosphodiesterase activity"/>
    <property type="evidence" value="ECO:0007669"/>
    <property type="project" value="TreeGrafter"/>
</dbReference>
<dbReference type="OrthoDB" id="47785at2759"/>
<protein>
    <submittedName>
        <fullName evidence="13">Probable tyrosyl-DNA phosphodiesterase isoform X1</fullName>
    </submittedName>
</protein>
<name>A0A8B8FL78_9HEMI</name>
<evidence type="ECO:0000256" key="1">
    <source>
        <dbReference type="ARBA" id="ARBA00004123"/>
    </source>
</evidence>
<feature type="active site" description="Nucleophile" evidence="9">
    <location>
        <position position="149"/>
    </location>
</feature>
<evidence type="ECO:0000256" key="8">
    <source>
        <dbReference type="ARBA" id="ARBA00023242"/>
    </source>
</evidence>
<keyword evidence="4" id="KW-0227">DNA damage</keyword>
<feature type="binding site" evidence="10">
    <location>
        <position position="151"/>
    </location>
    <ligand>
        <name>substrate</name>
    </ligand>
</feature>
<dbReference type="GO" id="GO:0005634">
    <property type="term" value="C:nucleus"/>
    <property type="evidence" value="ECO:0007669"/>
    <property type="project" value="UniProtKB-SubCell"/>
</dbReference>
<keyword evidence="5" id="KW-0378">Hydrolase</keyword>
<reference evidence="13" key="1">
    <citation type="submission" date="2025-08" db="UniProtKB">
        <authorList>
            <consortium name="RefSeq"/>
        </authorList>
    </citation>
    <scope>IDENTIFICATION</scope>
    <source>
        <tissue evidence="13">Whole body</tissue>
    </source>
</reference>
<evidence type="ECO:0000256" key="4">
    <source>
        <dbReference type="ARBA" id="ARBA00022763"/>
    </source>
</evidence>
<keyword evidence="12" id="KW-1185">Reference proteome</keyword>
<dbReference type="GeneID" id="112684022"/>
<dbReference type="GO" id="GO:0006281">
    <property type="term" value="P:DNA repair"/>
    <property type="evidence" value="ECO:0007669"/>
    <property type="project" value="UniProtKB-KW"/>
</dbReference>
<keyword evidence="3" id="KW-0540">Nuclease</keyword>
<feature type="site" description="Interaction with DNA" evidence="11">
    <location>
        <position position="401"/>
    </location>
</feature>
<evidence type="ECO:0000256" key="7">
    <source>
        <dbReference type="ARBA" id="ARBA00023204"/>
    </source>
</evidence>
<dbReference type="PANTHER" id="PTHR12415:SF0">
    <property type="entry name" value="TYROSYL-DNA PHOSPHODIESTERASE 1"/>
    <property type="match status" value="1"/>
</dbReference>
<evidence type="ECO:0000256" key="3">
    <source>
        <dbReference type="ARBA" id="ARBA00022722"/>
    </source>
</evidence>
<gene>
    <name evidence="13" type="primary">LOC112684022</name>
</gene>
<dbReference type="AlphaFoldDB" id="A0A8B8FL78"/>
<dbReference type="GO" id="GO:0003697">
    <property type="term" value="F:single-stranded DNA binding"/>
    <property type="evidence" value="ECO:0007669"/>
    <property type="project" value="TreeGrafter"/>
</dbReference>
<dbReference type="InterPro" id="IPR010347">
    <property type="entry name" value="Tdp1"/>
</dbReference>
<accession>A0A8B8FL78</accession>
<dbReference type="Pfam" id="PF06087">
    <property type="entry name" value="Tyr-DNA_phospho"/>
    <property type="match status" value="1"/>
</dbReference>
<organism evidence="12 13">
    <name type="scientific">Sipha flava</name>
    <name type="common">yellow sugarcane aphid</name>
    <dbReference type="NCBI Taxonomy" id="143950"/>
    <lineage>
        <taxon>Eukaryota</taxon>
        <taxon>Metazoa</taxon>
        <taxon>Ecdysozoa</taxon>
        <taxon>Arthropoda</taxon>
        <taxon>Hexapoda</taxon>
        <taxon>Insecta</taxon>
        <taxon>Pterygota</taxon>
        <taxon>Neoptera</taxon>
        <taxon>Paraneoptera</taxon>
        <taxon>Hemiptera</taxon>
        <taxon>Sternorrhyncha</taxon>
        <taxon>Aphidomorpha</taxon>
        <taxon>Aphidoidea</taxon>
        <taxon>Aphididae</taxon>
        <taxon>Sipha</taxon>
    </lineage>
</organism>
<sequence>MYDDVDYINPNTGTDNVWQHTKGNVNKKLERAEPYRFFLSPVDCDPSTHVENLTLSFAELLDKSLGDLEESLHINLIINLKWLYEQYRITGQKDKISILFHSCDYELDELKKIPNLSYKQLRLPNLFSLQQSNFRFKQTQPQNQFYSHHSKLSMFAYSDGSIRIVVMTGNLRKFEFTNITQGFWVSPKFPLKNEDDKSDGDSKTGFKKDILRYLNSYNNIPLLRSWIQKIEKADFSEANVFFIPSIPGKHLEPMWGHQYLKYILKTHACIPFGQPSDWPIISQVSSLGIYGDSYKNWLLSELVESFSQSTHCSTDKAVNFNVIFPTMDNILNSWDGPVGGSCVLYCDEVHQKQTWLKNYMRKWVSNSRNRSKAVPHIKTYCRISPCNTEMSWFLLTSANLSKTAWGKKLWQDRSYTISAFEVGVLFLPQFLTGCNTFSLNQKQNNGRSPPFPLHFDLPLSPYSSTDQPWRVDALDS</sequence>
<comment type="similarity">
    <text evidence="2">Belongs to the tyrosyl-DNA phosphodiesterase family.</text>
</comment>
<dbReference type="SUPFAM" id="SSF56024">
    <property type="entry name" value="Phospholipase D/nuclease"/>
    <property type="match status" value="2"/>
</dbReference>
<proteinExistence type="inferred from homology"/>
<evidence type="ECO:0000313" key="12">
    <source>
        <dbReference type="Proteomes" id="UP000694846"/>
    </source>
</evidence>
<evidence type="ECO:0000256" key="9">
    <source>
        <dbReference type="PIRSR" id="PIRSR610347-1"/>
    </source>
</evidence>
<feature type="active site" description="Proton donor/acceptor" evidence="9">
    <location>
        <position position="376"/>
    </location>
</feature>
<dbReference type="PANTHER" id="PTHR12415">
    <property type="entry name" value="TYROSYL-DNA PHOSPHODIESTERASE 1"/>
    <property type="match status" value="1"/>
</dbReference>
<evidence type="ECO:0000313" key="13">
    <source>
        <dbReference type="RefSeq" id="XP_025411100.1"/>
    </source>
</evidence>
<keyword evidence="8" id="KW-0539">Nucleus</keyword>
<dbReference type="RefSeq" id="XP_025411100.1">
    <property type="nucleotide sequence ID" value="XM_025555315.1"/>
</dbReference>
<comment type="subcellular location">
    <subcellularLocation>
        <location evidence="1">Nucleus</location>
    </subcellularLocation>
</comment>
<evidence type="ECO:0000256" key="6">
    <source>
        <dbReference type="ARBA" id="ARBA00022839"/>
    </source>
</evidence>
<evidence type="ECO:0000256" key="5">
    <source>
        <dbReference type="ARBA" id="ARBA00022801"/>
    </source>
</evidence>
<evidence type="ECO:0000256" key="11">
    <source>
        <dbReference type="PIRSR" id="PIRSR610347-3"/>
    </source>
</evidence>
<evidence type="ECO:0000256" key="10">
    <source>
        <dbReference type="PIRSR" id="PIRSR610347-2"/>
    </source>
</evidence>
<keyword evidence="6" id="KW-0269">Exonuclease</keyword>
<keyword evidence="7" id="KW-0234">DNA repair</keyword>
<dbReference type="GO" id="GO:0004527">
    <property type="term" value="F:exonuclease activity"/>
    <property type="evidence" value="ECO:0007669"/>
    <property type="project" value="UniProtKB-KW"/>
</dbReference>
<feature type="binding site" evidence="10">
    <location>
        <position position="378"/>
    </location>
    <ligand>
        <name>substrate</name>
    </ligand>
</feature>
<dbReference type="Proteomes" id="UP000694846">
    <property type="component" value="Unplaced"/>
</dbReference>
<evidence type="ECO:0000256" key="2">
    <source>
        <dbReference type="ARBA" id="ARBA00010205"/>
    </source>
</evidence>
<dbReference type="GO" id="GO:0003690">
    <property type="term" value="F:double-stranded DNA binding"/>
    <property type="evidence" value="ECO:0007669"/>
    <property type="project" value="TreeGrafter"/>
</dbReference>
<dbReference type="Gene3D" id="3.30.870.10">
    <property type="entry name" value="Endonuclease Chain A"/>
    <property type="match status" value="2"/>
</dbReference>